<gene>
    <name evidence="1" type="ORF">DEO27_029495</name>
</gene>
<name>A0A5C1I7F1_9SPHI</name>
<dbReference type="EMBL" id="CP043450">
    <property type="protein sequence ID" value="QEM13979.1"/>
    <property type="molecule type" value="Genomic_DNA"/>
</dbReference>
<dbReference type="RefSeq" id="WP_112574720.1">
    <property type="nucleotide sequence ID" value="NZ_CP043450.1"/>
</dbReference>
<sequence length="199" mass="23350">MYNIRYGLSYLRHRFLANNRHGIHSPFVYKLIDTVIYDYTAQKVYRDIKETCRKQHSDKSVINTLPLKFYRLLYRFAVYFKPQTILLADTEDYITAFVIKQANPEAQGISSSTSGTRQADMILADALKQNPASYLEKVMPSVHDDTVLIFTNIHRNAATKQSWEQLKLNQQVRVTIDLYFIGMVFFKPGMSREDFRVRY</sequence>
<proteinExistence type="predicted"/>
<organism evidence="1 2">
    <name type="scientific">Mucilaginibacter rubeus</name>
    <dbReference type="NCBI Taxonomy" id="2027860"/>
    <lineage>
        <taxon>Bacteria</taxon>
        <taxon>Pseudomonadati</taxon>
        <taxon>Bacteroidota</taxon>
        <taxon>Sphingobacteriia</taxon>
        <taxon>Sphingobacteriales</taxon>
        <taxon>Sphingobacteriaceae</taxon>
        <taxon>Mucilaginibacter</taxon>
    </lineage>
</organism>
<dbReference type="Gene3D" id="3.40.50.150">
    <property type="entry name" value="Vaccinia Virus protein VP39"/>
    <property type="match status" value="1"/>
</dbReference>
<accession>A0A5C1I7F1</accession>
<dbReference type="AlphaFoldDB" id="A0A5C1I7F1"/>
<evidence type="ECO:0000313" key="1">
    <source>
        <dbReference type="EMBL" id="QEM13979.1"/>
    </source>
</evidence>
<dbReference type="KEGG" id="mrub:DEO27_029495"/>
<dbReference type="InterPro" id="IPR029063">
    <property type="entry name" value="SAM-dependent_MTases_sf"/>
</dbReference>
<dbReference type="Proteomes" id="UP000251402">
    <property type="component" value="Chromosome"/>
</dbReference>
<reference evidence="1" key="1">
    <citation type="submission" date="2019-08" db="EMBL/GenBank/DDBJ databases">
        <title>Comparative genome analysis confer to the adaptation heavy metal polluted environment.</title>
        <authorList>
            <person name="Li Y."/>
        </authorList>
    </citation>
    <scope>NUCLEOTIDE SEQUENCE [LARGE SCALE GENOMIC DNA]</scope>
    <source>
        <strain evidence="1">P1</strain>
    </source>
</reference>
<dbReference type="OrthoDB" id="5464618at2"/>
<protein>
    <submittedName>
        <fullName evidence="1">Uncharacterized protein</fullName>
    </submittedName>
</protein>
<keyword evidence="2" id="KW-1185">Reference proteome</keyword>
<evidence type="ECO:0000313" key="2">
    <source>
        <dbReference type="Proteomes" id="UP000251402"/>
    </source>
</evidence>